<dbReference type="PANTHER" id="PTHR14226">
    <property type="entry name" value="NEUROPATHY TARGET ESTERASE/SWISS CHEESE D.MELANOGASTER"/>
    <property type="match status" value="1"/>
</dbReference>
<dbReference type="SUPFAM" id="SSF52151">
    <property type="entry name" value="FabD/lysophospholipase-like"/>
    <property type="match status" value="1"/>
</dbReference>
<feature type="short sequence motif" description="DGA/G" evidence="4">
    <location>
        <begin position="254"/>
        <end position="256"/>
    </location>
</feature>
<proteinExistence type="predicted"/>
<dbReference type="RefSeq" id="WP_272138380.1">
    <property type="nucleotide sequence ID" value="NZ_JAQLOI010000003.1"/>
</dbReference>
<sequence length="398" mass="45143">MKIRSVFGYLILAIFLSGCSSKPKHTPVPEYLQSDARVFNNNNIRYWGDVEDGIFELYAYQNNLRWHPGKEYNFLAISGGGGNGAFSSGILNAWSDSEERPEFDTVTGISTGAIVAVFAYLGLEYDHVLTDLYTKTEDKDIFNAHNIFSILNKSSLLDTAPLQDKVRETLTPEILKKVAQEYQKGRLLLVGSTHLDSQRLSIWNLGEIAMIGTEVSEKLFEDIILASAAIPGLFPPVQVDIEINGQTYQELHVDGGVTRQVFCFNDAVTFEGDWTPDTGERENANVYVITNGEFLPQWSTSKHSLSYVVERSIYTLMKYQGRSDVLRIYEKATAANMNFHFAFVDESLNKKESKDKLFDSEFMQSLYHFGYSLMLSDMLWHNKPPGFNTITPFRDLRF</sequence>
<evidence type="ECO:0000313" key="7">
    <source>
        <dbReference type="Proteomes" id="UP001210678"/>
    </source>
</evidence>
<dbReference type="InterPro" id="IPR016035">
    <property type="entry name" value="Acyl_Trfase/lysoPLipase"/>
</dbReference>
<dbReference type="EMBL" id="JAQLOI010000003">
    <property type="protein sequence ID" value="MDB1125038.1"/>
    <property type="molecule type" value="Genomic_DNA"/>
</dbReference>
<dbReference type="Pfam" id="PF01734">
    <property type="entry name" value="Patatin"/>
    <property type="match status" value="1"/>
</dbReference>
<dbReference type="InterPro" id="IPR050301">
    <property type="entry name" value="NTE"/>
</dbReference>
<dbReference type="Gene3D" id="3.40.1090.10">
    <property type="entry name" value="Cytosolic phospholipase A2 catalytic domain"/>
    <property type="match status" value="1"/>
</dbReference>
<evidence type="ECO:0000259" key="5">
    <source>
        <dbReference type="PROSITE" id="PS51635"/>
    </source>
</evidence>
<evidence type="ECO:0000256" key="4">
    <source>
        <dbReference type="PROSITE-ProRule" id="PRU01161"/>
    </source>
</evidence>
<keyword evidence="3 4" id="KW-0443">Lipid metabolism</keyword>
<feature type="short sequence motif" description="GXSXG" evidence="4">
    <location>
        <begin position="108"/>
        <end position="112"/>
    </location>
</feature>
<dbReference type="Proteomes" id="UP001210678">
    <property type="component" value="Unassembled WGS sequence"/>
</dbReference>
<feature type="short sequence motif" description="GXGXXG" evidence="4">
    <location>
        <begin position="79"/>
        <end position="84"/>
    </location>
</feature>
<keyword evidence="1 4" id="KW-0378">Hydrolase</keyword>
<name>A0ABT4YVL9_9VIBR</name>
<reference evidence="6 7" key="1">
    <citation type="submission" date="2023-01" db="EMBL/GenBank/DDBJ databases">
        <title>Vibrio sp. KJ40-1 sp.nov, isolated from marine algae.</title>
        <authorList>
            <person name="Butt M."/>
            <person name="Kim J.M.J."/>
            <person name="Jeon C.O.C."/>
        </authorList>
    </citation>
    <scope>NUCLEOTIDE SEQUENCE [LARGE SCALE GENOMIC DNA]</scope>
    <source>
        <strain evidence="6 7">KJ40-1</strain>
    </source>
</reference>
<feature type="domain" description="PNPLA" evidence="5">
    <location>
        <begin position="75"/>
        <end position="268"/>
    </location>
</feature>
<dbReference type="PROSITE" id="PS51257">
    <property type="entry name" value="PROKAR_LIPOPROTEIN"/>
    <property type="match status" value="1"/>
</dbReference>
<keyword evidence="7" id="KW-1185">Reference proteome</keyword>
<organism evidence="6 7">
    <name type="scientific">Vibrio algarum</name>
    <dbReference type="NCBI Taxonomy" id="3020714"/>
    <lineage>
        <taxon>Bacteria</taxon>
        <taxon>Pseudomonadati</taxon>
        <taxon>Pseudomonadota</taxon>
        <taxon>Gammaproteobacteria</taxon>
        <taxon>Vibrionales</taxon>
        <taxon>Vibrionaceae</taxon>
        <taxon>Vibrio</taxon>
    </lineage>
</organism>
<accession>A0ABT4YVL9</accession>
<feature type="active site" description="Proton acceptor" evidence="4">
    <location>
        <position position="254"/>
    </location>
</feature>
<comment type="caution">
    <text evidence="6">The sequence shown here is derived from an EMBL/GenBank/DDBJ whole genome shotgun (WGS) entry which is preliminary data.</text>
</comment>
<evidence type="ECO:0000313" key="6">
    <source>
        <dbReference type="EMBL" id="MDB1125038.1"/>
    </source>
</evidence>
<keyword evidence="2 4" id="KW-0442">Lipid degradation</keyword>
<evidence type="ECO:0000256" key="3">
    <source>
        <dbReference type="ARBA" id="ARBA00023098"/>
    </source>
</evidence>
<dbReference type="InterPro" id="IPR002641">
    <property type="entry name" value="PNPLA_dom"/>
</dbReference>
<protein>
    <submittedName>
        <fullName evidence="6">Patatin-like phospholipase family protein</fullName>
    </submittedName>
</protein>
<feature type="active site" description="Nucleophile" evidence="4">
    <location>
        <position position="110"/>
    </location>
</feature>
<evidence type="ECO:0000256" key="1">
    <source>
        <dbReference type="ARBA" id="ARBA00022801"/>
    </source>
</evidence>
<evidence type="ECO:0000256" key="2">
    <source>
        <dbReference type="ARBA" id="ARBA00022963"/>
    </source>
</evidence>
<dbReference type="PANTHER" id="PTHR14226:SF74">
    <property type="entry name" value="BLR4684 PROTEIN"/>
    <property type="match status" value="1"/>
</dbReference>
<dbReference type="PROSITE" id="PS51635">
    <property type="entry name" value="PNPLA"/>
    <property type="match status" value="1"/>
</dbReference>
<gene>
    <name evidence="6" type="ORF">PGX00_15885</name>
</gene>